<gene>
    <name evidence="1" type="ORF">H9926_07300</name>
</gene>
<reference evidence="1" key="1">
    <citation type="journal article" date="2021" name="PeerJ">
        <title>Extensive microbial diversity within the chicken gut microbiome revealed by metagenomics and culture.</title>
        <authorList>
            <person name="Gilroy R."/>
            <person name="Ravi A."/>
            <person name="Getino M."/>
            <person name="Pursley I."/>
            <person name="Horton D.L."/>
            <person name="Alikhan N.F."/>
            <person name="Baker D."/>
            <person name="Gharbi K."/>
            <person name="Hall N."/>
            <person name="Watson M."/>
            <person name="Adriaenssens E.M."/>
            <person name="Foster-Nyarko E."/>
            <person name="Jarju S."/>
            <person name="Secka A."/>
            <person name="Antonio M."/>
            <person name="Oren A."/>
            <person name="Chaudhuri R.R."/>
            <person name="La Ragione R."/>
            <person name="Hildebrand F."/>
            <person name="Pallen M.J."/>
        </authorList>
    </citation>
    <scope>NUCLEOTIDE SEQUENCE</scope>
    <source>
        <strain evidence="1">ChiBcec1-1630</strain>
    </source>
</reference>
<evidence type="ECO:0000313" key="1">
    <source>
        <dbReference type="EMBL" id="HJC87802.1"/>
    </source>
</evidence>
<dbReference type="Gene3D" id="3.40.50.1000">
    <property type="entry name" value="HAD superfamily/HAD-like"/>
    <property type="match status" value="1"/>
</dbReference>
<dbReference type="PANTHER" id="PTHR10000">
    <property type="entry name" value="PHOSPHOSERINE PHOSPHATASE"/>
    <property type="match status" value="1"/>
</dbReference>
<keyword evidence="1" id="KW-0378">Hydrolase</keyword>
<dbReference type="NCBIfam" id="TIGR00099">
    <property type="entry name" value="Cof-subfamily"/>
    <property type="match status" value="1"/>
</dbReference>
<dbReference type="GO" id="GO:0000287">
    <property type="term" value="F:magnesium ion binding"/>
    <property type="evidence" value="ECO:0007669"/>
    <property type="project" value="TreeGrafter"/>
</dbReference>
<accession>A0A9D2QKM3</accession>
<dbReference type="GO" id="GO:0005829">
    <property type="term" value="C:cytosol"/>
    <property type="evidence" value="ECO:0007669"/>
    <property type="project" value="TreeGrafter"/>
</dbReference>
<dbReference type="GO" id="GO:0016791">
    <property type="term" value="F:phosphatase activity"/>
    <property type="evidence" value="ECO:0007669"/>
    <property type="project" value="TreeGrafter"/>
</dbReference>
<reference evidence="1" key="2">
    <citation type="submission" date="2021-04" db="EMBL/GenBank/DDBJ databases">
        <authorList>
            <person name="Gilroy R."/>
        </authorList>
    </citation>
    <scope>NUCLEOTIDE SEQUENCE</scope>
    <source>
        <strain evidence="1">ChiBcec1-1630</strain>
    </source>
</reference>
<name>A0A9D2QKM3_9FIRM</name>
<evidence type="ECO:0000313" key="2">
    <source>
        <dbReference type="Proteomes" id="UP000823922"/>
    </source>
</evidence>
<comment type="caution">
    <text evidence="1">The sequence shown here is derived from an EMBL/GenBank/DDBJ whole genome shotgun (WGS) entry which is preliminary data.</text>
</comment>
<proteinExistence type="predicted"/>
<dbReference type="InterPro" id="IPR006379">
    <property type="entry name" value="HAD-SF_hydro_IIB"/>
</dbReference>
<dbReference type="InterPro" id="IPR036412">
    <property type="entry name" value="HAD-like_sf"/>
</dbReference>
<dbReference type="Pfam" id="PF08282">
    <property type="entry name" value="Hydrolase_3"/>
    <property type="match status" value="1"/>
</dbReference>
<dbReference type="SUPFAM" id="SSF56784">
    <property type="entry name" value="HAD-like"/>
    <property type="match status" value="1"/>
</dbReference>
<dbReference type="InterPro" id="IPR000150">
    <property type="entry name" value="Cof"/>
</dbReference>
<dbReference type="NCBIfam" id="TIGR01484">
    <property type="entry name" value="HAD-SF-IIB"/>
    <property type="match status" value="1"/>
</dbReference>
<organism evidence="1 2">
    <name type="scientific">Candidatus Eisenbergiella intestinigallinarum</name>
    <dbReference type="NCBI Taxonomy" id="2838549"/>
    <lineage>
        <taxon>Bacteria</taxon>
        <taxon>Bacillati</taxon>
        <taxon>Bacillota</taxon>
        <taxon>Clostridia</taxon>
        <taxon>Lachnospirales</taxon>
        <taxon>Lachnospiraceae</taxon>
        <taxon>Eisenbergiella</taxon>
    </lineage>
</organism>
<dbReference type="Proteomes" id="UP000823922">
    <property type="component" value="Unassembled WGS sequence"/>
</dbReference>
<dbReference type="EMBL" id="DWVS01000186">
    <property type="protein sequence ID" value="HJC87802.1"/>
    <property type="molecule type" value="Genomic_DNA"/>
</dbReference>
<protein>
    <submittedName>
        <fullName evidence="1">HAD family hydrolase</fullName>
    </submittedName>
</protein>
<dbReference type="InterPro" id="IPR023214">
    <property type="entry name" value="HAD_sf"/>
</dbReference>
<sequence length="255" mass="28157">MITDARMIVSDLDGTLLRDDKTISDFTIDVIKKYQSKGGIFVAATARPVRAASEYMKILNLNAGIFHNGAVIQENGKKTGGYGVENAGDLVQTILERHPFSNIAVEAEDVLYANFKADRLWPGAEYITCESFAQLRGKTADKIIVEVTSLSEMEKYKALLPDELYIQLSENKIGMIMNQSATKYHAISFLAERYHISTDDIIAFGDDYNDLEMIKKCGKGIAVGNALEMVKGAADEVCESNQKDGVARWIEGNLL</sequence>
<dbReference type="Gene3D" id="3.30.1240.10">
    <property type="match status" value="1"/>
</dbReference>
<dbReference type="PANTHER" id="PTHR10000:SF23">
    <property type="entry name" value="5-AMINO-6-(5-PHOSPHO-D-RIBITYLAMINO)URACIL PHOSPHATASE YITU"/>
    <property type="match status" value="1"/>
</dbReference>
<dbReference type="AlphaFoldDB" id="A0A9D2QKM3"/>